<dbReference type="Pfam" id="PF08281">
    <property type="entry name" value="Sigma70_r4_2"/>
    <property type="match status" value="1"/>
</dbReference>
<evidence type="ECO:0000256" key="3">
    <source>
        <dbReference type="ARBA" id="ARBA00023082"/>
    </source>
</evidence>
<proteinExistence type="inferred from homology"/>
<evidence type="ECO:0000256" key="5">
    <source>
        <dbReference type="ARBA" id="ARBA00023163"/>
    </source>
</evidence>
<organism evidence="9">
    <name type="scientific">freshwater metagenome</name>
    <dbReference type="NCBI Taxonomy" id="449393"/>
    <lineage>
        <taxon>unclassified sequences</taxon>
        <taxon>metagenomes</taxon>
        <taxon>ecological metagenomes</taxon>
    </lineage>
</organism>
<dbReference type="CDD" id="cd06171">
    <property type="entry name" value="Sigma70_r4"/>
    <property type="match status" value="1"/>
</dbReference>
<dbReference type="Gene3D" id="1.10.1740.10">
    <property type="match status" value="1"/>
</dbReference>
<feature type="domain" description="RNA polymerase sigma-70 region 2" evidence="7">
    <location>
        <begin position="30"/>
        <end position="96"/>
    </location>
</feature>
<evidence type="ECO:0000256" key="1">
    <source>
        <dbReference type="ARBA" id="ARBA00010641"/>
    </source>
</evidence>
<dbReference type="Pfam" id="PF04542">
    <property type="entry name" value="Sigma70_r2"/>
    <property type="match status" value="1"/>
</dbReference>
<evidence type="ECO:0000256" key="4">
    <source>
        <dbReference type="ARBA" id="ARBA00023125"/>
    </source>
</evidence>
<dbReference type="InterPro" id="IPR039425">
    <property type="entry name" value="RNA_pol_sigma-70-like"/>
</dbReference>
<dbReference type="GO" id="GO:0006352">
    <property type="term" value="P:DNA-templated transcription initiation"/>
    <property type="evidence" value="ECO:0007669"/>
    <property type="project" value="InterPro"/>
</dbReference>
<sequence length="222" mass="24021">MGFEASDEARTDAQLLAAHVAGDKNAFGELVYRHRDRLWSVALRTTSDPEEAADALQDAFLSAFRRADQFRGEAAVTTWLHRIVVNACLDRLRRRTSRPAVSLPDDLGQTLADPGDQMSRRDTQLVIAAALANLPPDQRAAIVLVDVEGRSVQETAELLGCPTGTVKSRCSRGRARLAEELAFLRNRKEPESVIPKMGSPAKPAPASPSAEINTSEGGASHV</sequence>
<accession>A0A6J7ALL9</accession>
<dbReference type="InterPro" id="IPR013325">
    <property type="entry name" value="RNA_pol_sigma_r2"/>
</dbReference>
<evidence type="ECO:0000259" key="8">
    <source>
        <dbReference type="Pfam" id="PF08281"/>
    </source>
</evidence>
<reference evidence="9" key="1">
    <citation type="submission" date="2020-05" db="EMBL/GenBank/DDBJ databases">
        <authorList>
            <person name="Chiriac C."/>
            <person name="Salcher M."/>
            <person name="Ghai R."/>
            <person name="Kavagutti S V."/>
        </authorList>
    </citation>
    <scope>NUCLEOTIDE SEQUENCE</scope>
</reference>
<evidence type="ECO:0000259" key="7">
    <source>
        <dbReference type="Pfam" id="PF04542"/>
    </source>
</evidence>
<dbReference type="EMBL" id="CAFABK010000072">
    <property type="protein sequence ID" value="CAB4833841.1"/>
    <property type="molecule type" value="Genomic_DNA"/>
</dbReference>
<comment type="similarity">
    <text evidence="1">Belongs to the sigma-70 factor family. ECF subfamily.</text>
</comment>
<dbReference type="GO" id="GO:0016987">
    <property type="term" value="F:sigma factor activity"/>
    <property type="evidence" value="ECO:0007669"/>
    <property type="project" value="UniProtKB-KW"/>
</dbReference>
<dbReference type="SUPFAM" id="SSF88659">
    <property type="entry name" value="Sigma3 and sigma4 domains of RNA polymerase sigma factors"/>
    <property type="match status" value="1"/>
</dbReference>
<feature type="region of interest" description="Disordered" evidence="6">
    <location>
        <begin position="188"/>
        <end position="222"/>
    </location>
</feature>
<dbReference type="InterPro" id="IPR013249">
    <property type="entry name" value="RNA_pol_sigma70_r4_t2"/>
</dbReference>
<dbReference type="NCBIfam" id="NF007225">
    <property type="entry name" value="PRK09643.1"/>
    <property type="match status" value="1"/>
</dbReference>
<name>A0A6J7ALL9_9ZZZZ</name>
<evidence type="ECO:0000313" key="9">
    <source>
        <dbReference type="EMBL" id="CAB4833841.1"/>
    </source>
</evidence>
<dbReference type="GO" id="GO:0003677">
    <property type="term" value="F:DNA binding"/>
    <property type="evidence" value="ECO:0007669"/>
    <property type="project" value="UniProtKB-KW"/>
</dbReference>
<dbReference type="InterPro" id="IPR036388">
    <property type="entry name" value="WH-like_DNA-bd_sf"/>
</dbReference>
<feature type="compositionally biased region" description="Polar residues" evidence="6">
    <location>
        <begin position="211"/>
        <end position="222"/>
    </location>
</feature>
<dbReference type="InterPro" id="IPR007627">
    <property type="entry name" value="RNA_pol_sigma70_r2"/>
</dbReference>
<evidence type="ECO:0000256" key="2">
    <source>
        <dbReference type="ARBA" id="ARBA00023015"/>
    </source>
</evidence>
<protein>
    <submittedName>
        <fullName evidence="9">Unannotated protein</fullName>
    </submittedName>
</protein>
<dbReference type="PANTHER" id="PTHR43133:SF50">
    <property type="entry name" value="ECF RNA POLYMERASE SIGMA FACTOR SIGM"/>
    <property type="match status" value="1"/>
</dbReference>
<keyword evidence="2" id="KW-0805">Transcription regulation</keyword>
<gene>
    <name evidence="9" type="ORF">UFOPK3204_01339</name>
</gene>
<dbReference type="SUPFAM" id="SSF88946">
    <property type="entry name" value="Sigma2 domain of RNA polymerase sigma factors"/>
    <property type="match status" value="1"/>
</dbReference>
<dbReference type="NCBIfam" id="TIGR02937">
    <property type="entry name" value="sigma70-ECF"/>
    <property type="match status" value="1"/>
</dbReference>
<dbReference type="AlphaFoldDB" id="A0A6J7ALL9"/>
<dbReference type="InterPro" id="IPR013324">
    <property type="entry name" value="RNA_pol_sigma_r3/r4-like"/>
</dbReference>
<feature type="domain" description="RNA polymerase sigma factor 70 region 4 type 2" evidence="8">
    <location>
        <begin position="127"/>
        <end position="177"/>
    </location>
</feature>
<dbReference type="InterPro" id="IPR014284">
    <property type="entry name" value="RNA_pol_sigma-70_dom"/>
</dbReference>
<keyword evidence="5" id="KW-0804">Transcription</keyword>
<keyword evidence="3" id="KW-0731">Sigma factor</keyword>
<keyword evidence="4" id="KW-0238">DNA-binding</keyword>
<dbReference type="PANTHER" id="PTHR43133">
    <property type="entry name" value="RNA POLYMERASE ECF-TYPE SIGMA FACTO"/>
    <property type="match status" value="1"/>
</dbReference>
<evidence type="ECO:0000256" key="6">
    <source>
        <dbReference type="SAM" id="MobiDB-lite"/>
    </source>
</evidence>
<dbReference type="Gene3D" id="1.10.10.10">
    <property type="entry name" value="Winged helix-like DNA-binding domain superfamily/Winged helix DNA-binding domain"/>
    <property type="match status" value="1"/>
</dbReference>